<organism evidence="11">
    <name type="scientific">freshwater metagenome</name>
    <dbReference type="NCBI Taxonomy" id="449393"/>
    <lineage>
        <taxon>unclassified sequences</taxon>
        <taxon>metagenomes</taxon>
        <taxon>ecological metagenomes</taxon>
    </lineage>
</organism>
<keyword evidence="4" id="KW-0444">Lipid biosynthesis</keyword>
<reference evidence="11" key="1">
    <citation type="submission" date="2020-05" db="EMBL/GenBank/DDBJ databases">
        <authorList>
            <person name="Chiriac C."/>
            <person name="Salcher M."/>
            <person name="Ghai R."/>
            <person name="Kavagutti S V."/>
        </authorList>
    </citation>
    <scope>NUCLEOTIDE SEQUENCE</scope>
</reference>
<dbReference type="Pfam" id="PF03007">
    <property type="entry name" value="WS_DGAT_cat"/>
    <property type="match status" value="1"/>
</dbReference>
<evidence type="ECO:0000259" key="10">
    <source>
        <dbReference type="Pfam" id="PF06974"/>
    </source>
</evidence>
<dbReference type="PANTHER" id="PTHR31650:SF1">
    <property type="entry name" value="WAX ESTER SYNTHASE_DIACYLGLYCEROL ACYLTRANSFERASE 4-RELATED"/>
    <property type="match status" value="1"/>
</dbReference>
<sequence>MPTHPLIELTAADVSLLREERAASAHMHVGGISLFAGPAPSIVELRAHVLARLERVPRYRTTVVPPPLGIGRPHWAVDPNFTIEFHVRHAALPHPGDERELLTAAARLFSQRLDRRRPLWELWMVEGLEDGRFAIVTKSHQALVDGVVAVDLMTALLDAGSEPEPEPSSKRQGIWLAPPLPTSAQLVASAVRDAARVAVVRPLRLAALAARPAEVVAGAAAGAAGLGDRVSRRLKPAPPSPLNVPIGPHRRLARTAMPVADLKRVKDTFGGTVNDVVLAVVAGAVRTWMTDRGLQTDDVELRVAVPVAVEARRREARPIALLHAPLPIGEPDPLVRLERIRRAMSEATAGHDVVAAERLTSSERFAPPTVLAQVARLRFDERRFNLLVANVPGPTEDMFLLGQRLETVVPVPFLSGDRSLAVAVTSYAGTAEFGLLGDLDKLADIDVLADGLDASIEELLTLARRGRRARRVRRGTPPVG</sequence>
<gene>
    <name evidence="11" type="ORF">UFOPK3564_03465</name>
</gene>
<dbReference type="GO" id="GO:0071731">
    <property type="term" value="P:response to nitric oxide"/>
    <property type="evidence" value="ECO:0007669"/>
    <property type="project" value="TreeGrafter"/>
</dbReference>
<dbReference type="Pfam" id="PF06974">
    <property type="entry name" value="WS_DGAT_C"/>
    <property type="match status" value="1"/>
</dbReference>
<evidence type="ECO:0000256" key="8">
    <source>
        <dbReference type="ARBA" id="ARBA00048109"/>
    </source>
</evidence>
<dbReference type="NCBIfam" id="TIGR02946">
    <property type="entry name" value="acyl_WS_DGAT"/>
    <property type="match status" value="1"/>
</dbReference>
<feature type="domain" description="O-acyltransferase WSD1 C-terminal" evidence="10">
    <location>
        <begin position="319"/>
        <end position="459"/>
    </location>
</feature>
<dbReference type="GO" id="GO:0019432">
    <property type="term" value="P:triglyceride biosynthetic process"/>
    <property type="evidence" value="ECO:0007669"/>
    <property type="project" value="UniProtKB-UniPathway"/>
</dbReference>
<dbReference type="UniPathway" id="UPA00282"/>
<dbReference type="AlphaFoldDB" id="A0A6J7K429"/>
<dbReference type="SUPFAM" id="SSF52777">
    <property type="entry name" value="CoA-dependent acyltransferases"/>
    <property type="match status" value="1"/>
</dbReference>
<feature type="domain" description="O-acyltransferase WSD1-like N-terminal" evidence="9">
    <location>
        <begin position="9"/>
        <end position="277"/>
    </location>
</feature>
<accession>A0A6J7K429</accession>
<evidence type="ECO:0000259" key="9">
    <source>
        <dbReference type="Pfam" id="PF03007"/>
    </source>
</evidence>
<evidence type="ECO:0000256" key="7">
    <source>
        <dbReference type="ARBA" id="ARBA00023315"/>
    </source>
</evidence>
<keyword evidence="6" id="KW-0443">Lipid metabolism</keyword>
<keyword evidence="7" id="KW-0012">Acyltransferase</keyword>
<name>A0A6J7K429_9ZZZZ</name>
<evidence type="ECO:0000256" key="4">
    <source>
        <dbReference type="ARBA" id="ARBA00022516"/>
    </source>
</evidence>
<evidence type="ECO:0000256" key="3">
    <source>
        <dbReference type="ARBA" id="ARBA00013244"/>
    </source>
</evidence>
<evidence type="ECO:0000313" key="11">
    <source>
        <dbReference type="EMBL" id="CAB4950628.1"/>
    </source>
</evidence>
<keyword evidence="5" id="KW-0808">Transferase</keyword>
<dbReference type="InterPro" id="IPR004255">
    <property type="entry name" value="O-acyltransferase_WSD1_N"/>
</dbReference>
<dbReference type="GO" id="GO:0005886">
    <property type="term" value="C:plasma membrane"/>
    <property type="evidence" value="ECO:0007669"/>
    <property type="project" value="TreeGrafter"/>
</dbReference>
<dbReference type="InterPro" id="IPR014292">
    <property type="entry name" value="Acyl_transf_WS/DGAT"/>
</dbReference>
<dbReference type="GO" id="GO:0051701">
    <property type="term" value="P:biological process involved in interaction with host"/>
    <property type="evidence" value="ECO:0007669"/>
    <property type="project" value="TreeGrafter"/>
</dbReference>
<comment type="pathway">
    <text evidence="2">Lipid metabolism.</text>
</comment>
<dbReference type="PANTHER" id="PTHR31650">
    <property type="entry name" value="O-ACYLTRANSFERASE (WSD1-LIKE) FAMILY PROTEIN"/>
    <property type="match status" value="1"/>
</dbReference>
<evidence type="ECO:0000256" key="6">
    <source>
        <dbReference type="ARBA" id="ARBA00023098"/>
    </source>
</evidence>
<proteinExistence type="predicted"/>
<dbReference type="EC" id="2.3.1.20" evidence="3"/>
<evidence type="ECO:0000256" key="5">
    <source>
        <dbReference type="ARBA" id="ARBA00022679"/>
    </source>
</evidence>
<dbReference type="InterPro" id="IPR045034">
    <property type="entry name" value="O-acyltransferase_WSD1-like"/>
</dbReference>
<evidence type="ECO:0000256" key="1">
    <source>
        <dbReference type="ARBA" id="ARBA00004771"/>
    </source>
</evidence>
<dbReference type="GO" id="GO:0004144">
    <property type="term" value="F:diacylglycerol O-acyltransferase activity"/>
    <property type="evidence" value="ECO:0007669"/>
    <property type="project" value="UniProtKB-EC"/>
</dbReference>
<protein>
    <recommendedName>
        <fullName evidence="3">diacylglycerol O-acyltransferase</fullName>
        <ecNumber evidence="3">2.3.1.20</ecNumber>
    </recommendedName>
</protein>
<comment type="catalytic activity">
    <reaction evidence="8">
        <text>an acyl-CoA + a 1,2-diacyl-sn-glycerol = a triacyl-sn-glycerol + CoA</text>
        <dbReference type="Rhea" id="RHEA:10868"/>
        <dbReference type="ChEBI" id="CHEBI:17815"/>
        <dbReference type="ChEBI" id="CHEBI:57287"/>
        <dbReference type="ChEBI" id="CHEBI:58342"/>
        <dbReference type="ChEBI" id="CHEBI:64615"/>
        <dbReference type="EC" id="2.3.1.20"/>
    </reaction>
</comment>
<dbReference type="GO" id="GO:0001666">
    <property type="term" value="P:response to hypoxia"/>
    <property type="evidence" value="ECO:0007669"/>
    <property type="project" value="TreeGrafter"/>
</dbReference>
<dbReference type="InterPro" id="IPR009721">
    <property type="entry name" value="O-acyltransferase_WSD1_C"/>
</dbReference>
<comment type="pathway">
    <text evidence="1">Glycerolipid metabolism; triacylglycerol biosynthesis.</text>
</comment>
<dbReference type="EMBL" id="CAFBMK010000339">
    <property type="protein sequence ID" value="CAB4950628.1"/>
    <property type="molecule type" value="Genomic_DNA"/>
</dbReference>
<evidence type="ECO:0000256" key="2">
    <source>
        <dbReference type="ARBA" id="ARBA00005189"/>
    </source>
</evidence>